<feature type="transmembrane region" description="Helical" evidence="6">
    <location>
        <begin position="225"/>
        <end position="248"/>
    </location>
</feature>
<dbReference type="GO" id="GO:0015085">
    <property type="term" value="F:calcium ion transmembrane transporter activity"/>
    <property type="evidence" value="ECO:0007669"/>
    <property type="project" value="TreeGrafter"/>
</dbReference>
<dbReference type="PANTHER" id="PTHR12608">
    <property type="entry name" value="TRANSMEMBRANE PROTEIN HTP-1 RELATED"/>
    <property type="match status" value="1"/>
</dbReference>
<feature type="transmembrane region" description="Helical" evidence="6">
    <location>
        <begin position="255"/>
        <end position="274"/>
    </location>
</feature>
<feature type="transmembrane region" description="Helical" evidence="6">
    <location>
        <begin position="120"/>
        <end position="138"/>
    </location>
</feature>
<protein>
    <recommendedName>
        <fullName evidence="6">GDT1 family protein</fullName>
    </recommendedName>
</protein>
<evidence type="ECO:0000256" key="5">
    <source>
        <dbReference type="ARBA" id="ARBA00023136"/>
    </source>
</evidence>
<gene>
    <name evidence="7" type="primary">106667779</name>
</gene>
<feature type="chain" id="PRO_5035339151" description="GDT1 family protein" evidence="6">
    <location>
        <begin position="21"/>
        <end position="277"/>
    </location>
</feature>
<dbReference type="InterPro" id="IPR001727">
    <property type="entry name" value="GDT1-like"/>
</dbReference>
<dbReference type="GO" id="GO:0005384">
    <property type="term" value="F:manganese ion transmembrane transporter activity"/>
    <property type="evidence" value="ECO:0007669"/>
    <property type="project" value="TreeGrafter"/>
</dbReference>
<evidence type="ECO:0000256" key="4">
    <source>
        <dbReference type="ARBA" id="ARBA00022989"/>
    </source>
</evidence>
<keyword evidence="6" id="KW-0732">Signal</keyword>
<feature type="transmembrane region" description="Helical" evidence="6">
    <location>
        <begin position="185"/>
        <end position="205"/>
    </location>
</feature>
<evidence type="ECO:0000256" key="2">
    <source>
        <dbReference type="ARBA" id="ARBA00009190"/>
    </source>
</evidence>
<feature type="signal peptide" evidence="6">
    <location>
        <begin position="1"/>
        <end position="20"/>
    </location>
</feature>
<reference evidence="7" key="1">
    <citation type="submission" date="2022-01" db="UniProtKB">
        <authorList>
            <consortium name="EnsemblMetazoa"/>
        </authorList>
    </citation>
    <scope>IDENTIFICATION</scope>
</reference>
<name>A0A8I6RS07_CIMLE</name>
<dbReference type="OrthoDB" id="442680at2759"/>
<dbReference type="OMA" id="ILGHAIC"/>
<dbReference type="PROSITE" id="PS01214">
    <property type="entry name" value="UPF0016"/>
    <property type="match status" value="1"/>
</dbReference>
<keyword evidence="3 6" id="KW-0812">Transmembrane</keyword>
<dbReference type="GO" id="GO:0032468">
    <property type="term" value="P:Golgi calcium ion homeostasis"/>
    <property type="evidence" value="ECO:0007669"/>
    <property type="project" value="TreeGrafter"/>
</dbReference>
<evidence type="ECO:0000256" key="1">
    <source>
        <dbReference type="ARBA" id="ARBA00004141"/>
    </source>
</evidence>
<keyword evidence="5 6" id="KW-0472">Membrane</keyword>
<keyword evidence="4 6" id="KW-1133">Transmembrane helix</keyword>
<feature type="transmembrane region" description="Helical" evidence="6">
    <location>
        <begin position="91"/>
        <end position="114"/>
    </location>
</feature>
<dbReference type="GO" id="GO:0016020">
    <property type="term" value="C:membrane"/>
    <property type="evidence" value="ECO:0007669"/>
    <property type="project" value="UniProtKB-SubCell"/>
</dbReference>
<dbReference type="InterPro" id="IPR049555">
    <property type="entry name" value="GDT1-like_CS"/>
</dbReference>
<feature type="transmembrane region" description="Helical" evidence="6">
    <location>
        <begin position="52"/>
        <end position="71"/>
    </location>
</feature>
<dbReference type="PANTHER" id="PTHR12608:SF1">
    <property type="entry name" value="TRANSMEMBRANE PROTEIN 165"/>
    <property type="match status" value="1"/>
</dbReference>
<dbReference type="KEGG" id="clec:106667779"/>
<dbReference type="Pfam" id="PF01169">
    <property type="entry name" value="GDT1"/>
    <property type="match status" value="2"/>
</dbReference>
<comment type="subcellular location">
    <subcellularLocation>
        <location evidence="1 6">Membrane</location>
        <topology evidence="1 6">Multi-pass membrane protein</topology>
    </subcellularLocation>
</comment>
<dbReference type="AlphaFoldDB" id="A0A8I6RS07"/>
<dbReference type="GO" id="GO:0005794">
    <property type="term" value="C:Golgi apparatus"/>
    <property type="evidence" value="ECO:0007669"/>
    <property type="project" value="TreeGrafter"/>
</dbReference>
<sequence>MSLNGGHVFLLLCTFVGSLAEKEPFDDEGRKAEAVTTLVSVLVEDVKKPEDSLGFVHGFLASFSVIIVSEIGDKTFFIAAIMAMKHSRMTVFIGAMSALALMTVLSVVFGWAVTIIPKSYTYYISTALFTFCGLKMLYEGYKMSPNEGQEEFDEVQSDLRKREEDFEKEALVGDIESGARGQKNVFLLVSKIVIQAFTLTFLAEWGDRSQFATILLAAREDVCGVTLGGIIGHSICTCLAVIGGRFVAQRISVRSVTMIGGVVFLIFAFSAFFIDTN</sequence>
<organism evidence="7 8">
    <name type="scientific">Cimex lectularius</name>
    <name type="common">Bed bug</name>
    <name type="synonym">Acanthia lectularia</name>
    <dbReference type="NCBI Taxonomy" id="79782"/>
    <lineage>
        <taxon>Eukaryota</taxon>
        <taxon>Metazoa</taxon>
        <taxon>Ecdysozoa</taxon>
        <taxon>Arthropoda</taxon>
        <taxon>Hexapoda</taxon>
        <taxon>Insecta</taxon>
        <taxon>Pterygota</taxon>
        <taxon>Neoptera</taxon>
        <taxon>Paraneoptera</taxon>
        <taxon>Hemiptera</taxon>
        <taxon>Heteroptera</taxon>
        <taxon>Panheteroptera</taxon>
        <taxon>Cimicomorpha</taxon>
        <taxon>Cimicidae</taxon>
        <taxon>Cimex</taxon>
    </lineage>
</organism>
<evidence type="ECO:0000313" key="8">
    <source>
        <dbReference type="Proteomes" id="UP000494040"/>
    </source>
</evidence>
<keyword evidence="8" id="KW-1185">Reference proteome</keyword>
<dbReference type="Proteomes" id="UP000494040">
    <property type="component" value="Unassembled WGS sequence"/>
</dbReference>
<evidence type="ECO:0000256" key="3">
    <source>
        <dbReference type="ARBA" id="ARBA00022692"/>
    </source>
</evidence>
<evidence type="ECO:0000313" key="7">
    <source>
        <dbReference type="EnsemblMetazoa" id="XP_014251442.1"/>
    </source>
</evidence>
<accession>A0A8I6RS07</accession>
<dbReference type="EnsemblMetazoa" id="XM_014395956.2">
    <property type="protein sequence ID" value="XP_014251442.1"/>
    <property type="gene ID" value="LOC106667779"/>
</dbReference>
<dbReference type="GO" id="GO:0032472">
    <property type="term" value="P:Golgi calcium ion transport"/>
    <property type="evidence" value="ECO:0007669"/>
    <property type="project" value="TreeGrafter"/>
</dbReference>
<comment type="similarity">
    <text evidence="2 6">Belongs to the GDT1 family.</text>
</comment>
<evidence type="ECO:0000256" key="6">
    <source>
        <dbReference type="RuleBase" id="RU365102"/>
    </source>
</evidence>
<proteinExistence type="inferred from homology"/>